<dbReference type="PANTHER" id="PTHR31286:SF167">
    <property type="entry name" value="OS09G0268800 PROTEIN"/>
    <property type="match status" value="1"/>
</dbReference>
<evidence type="ECO:0000259" key="1">
    <source>
        <dbReference type="Pfam" id="PF14111"/>
    </source>
</evidence>
<dbReference type="Pfam" id="PF14392">
    <property type="entry name" value="zf-CCHC_4"/>
    <property type="match status" value="1"/>
</dbReference>
<dbReference type="Pfam" id="PF14111">
    <property type="entry name" value="DUF4283"/>
    <property type="match status" value="1"/>
</dbReference>
<feature type="domain" description="DUF4283" evidence="1">
    <location>
        <begin position="36"/>
        <end position="115"/>
    </location>
</feature>
<dbReference type="InterPro" id="IPR025836">
    <property type="entry name" value="Zn_knuckle_CX2CX4HX4C"/>
</dbReference>
<evidence type="ECO:0000313" key="4">
    <source>
        <dbReference type="RefSeq" id="XP_035547260.1"/>
    </source>
</evidence>
<protein>
    <submittedName>
        <fullName evidence="4">Uncharacterized protein LOC118348857</fullName>
    </submittedName>
</protein>
<name>A0A6P9EG34_JUGRE</name>
<reference evidence="4" key="1">
    <citation type="submission" date="2025-08" db="UniProtKB">
        <authorList>
            <consortium name="RefSeq"/>
        </authorList>
    </citation>
    <scope>IDENTIFICATION</scope>
    <source>
        <tissue evidence="4">Leaves</tissue>
    </source>
</reference>
<dbReference type="RefSeq" id="XP_035547260.1">
    <property type="nucleotide sequence ID" value="XM_035691367.1"/>
</dbReference>
<dbReference type="KEGG" id="jre:118348857"/>
<evidence type="ECO:0000259" key="2">
    <source>
        <dbReference type="Pfam" id="PF14392"/>
    </source>
</evidence>
<dbReference type="Proteomes" id="UP000235220">
    <property type="component" value="Chromosome 7"/>
</dbReference>
<dbReference type="AlphaFoldDB" id="A0A6P9EG34"/>
<dbReference type="InParanoid" id="A0A6P9EG34"/>
<keyword evidence="3" id="KW-1185">Reference proteome</keyword>
<dbReference type="OrthoDB" id="1938170at2759"/>
<accession>A0A6P9EG34</accession>
<sequence length="233" mass="27099">MAEDLEFLCQHLSLSEKEKGEIHVESSLLESNIARGERCLVMSLLIDRYYNREALKNTMRKVWQPACKVRFKNLGSNLFLVEFEDDCDKQRIFQEAPWSFDRYLVLLKHLEGDLQVTKIRLHEASFWIRLYDMPLNAMNAKVGRLIGNKIGIVEEVDGEQGEVAWGEYLRIRVKIDISQPLMRGITVNLGQFGLGWIRFAYECLPNFCYMCAKISHRQKDCEISGNQDVQDTD</sequence>
<proteinExistence type="predicted"/>
<dbReference type="PANTHER" id="PTHR31286">
    <property type="entry name" value="GLYCINE-RICH CELL WALL STRUCTURAL PROTEIN 1.8-LIKE"/>
    <property type="match status" value="1"/>
</dbReference>
<dbReference type="InterPro" id="IPR025558">
    <property type="entry name" value="DUF4283"/>
</dbReference>
<gene>
    <name evidence="4" type="primary">LOC118348857</name>
</gene>
<dbReference type="GeneID" id="118348857"/>
<dbReference type="InterPro" id="IPR040256">
    <property type="entry name" value="At4g02000-like"/>
</dbReference>
<organism evidence="3 4">
    <name type="scientific">Juglans regia</name>
    <name type="common">English walnut</name>
    <dbReference type="NCBI Taxonomy" id="51240"/>
    <lineage>
        <taxon>Eukaryota</taxon>
        <taxon>Viridiplantae</taxon>
        <taxon>Streptophyta</taxon>
        <taxon>Embryophyta</taxon>
        <taxon>Tracheophyta</taxon>
        <taxon>Spermatophyta</taxon>
        <taxon>Magnoliopsida</taxon>
        <taxon>eudicotyledons</taxon>
        <taxon>Gunneridae</taxon>
        <taxon>Pentapetalae</taxon>
        <taxon>rosids</taxon>
        <taxon>fabids</taxon>
        <taxon>Fagales</taxon>
        <taxon>Juglandaceae</taxon>
        <taxon>Juglans</taxon>
    </lineage>
</organism>
<feature type="domain" description="Zinc knuckle CX2CX4HX4C" evidence="2">
    <location>
        <begin position="175"/>
        <end position="222"/>
    </location>
</feature>
<evidence type="ECO:0000313" key="3">
    <source>
        <dbReference type="Proteomes" id="UP000235220"/>
    </source>
</evidence>